<dbReference type="InterPro" id="IPR050064">
    <property type="entry name" value="IGPS_HisA/HisF"/>
</dbReference>
<comment type="subunit">
    <text evidence="3">Heterodimer of HisH and HisF.</text>
</comment>
<organism evidence="12 13">
    <name type="scientific">Candidatus Nitronauta litoralis</name>
    <dbReference type="NCBI Taxonomy" id="2705533"/>
    <lineage>
        <taxon>Bacteria</taxon>
        <taxon>Pseudomonadati</taxon>
        <taxon>Nitrospinota/Tectimicrobiota group</taxon>
        <taxon>Nitrospinota</taxon>
        <taxon>Nitrospinia</taxon>
        <taxon>Nitrospinales</taxon>
        <taxon>Nitrospinaceae</taxon>
        <taxon>Candidatus Nitronauta</taxon>
    </lineage>
</organism>
<reference evidence="12 13" key="1">
    <citation type="submission" date="2020-02" db="EMBL/GenBank/DDBJ databases">
        <title>Genomic and physiological characterization of two novel Nitrospinaceae genera.</title>
        <authorList>
            <person name="Mueller A.J."/>
            <person name="Jung M.-Y."/>
            <person name="Strachan C.R."/>
            <person name="Herbold C.W."/>
            <person name="Kirkegaard R.H."/>
            <person name="Daims H."/>
        </authorList>
    </citation>
    <scope>NUCLEOTIDE SEQUENCE [LARGE SCALE GENOMIC DNA]</scope>
    <source>
        <strain evidence="12">EB</strain>
    </source>
</reference>
<accession>A0A7T0G0C8</accession>
<evidence type="ECO:0000256" key="4">
    <source>
        <dbReference type="ARBA" id="ARBA00012809"/>
    </source>
</evidence>
<dbReference type="InterPro" id="IPR011060">
    <property type="entry name" value="RibuloseP-bd_barrel"/>
</dbReference>
<dbReference type="Proteomes" id="UP000594688">
    <property type="component" value="Chromosome"/>
</dbReference>
<dbReference type="Gene3D" id="3.20.20.70">
    <property type="entry name" value="Aldolase class I"/>
    <property type="match status" value="1"/>
</dbReference>
<evidence type="ECO:0000256" key="11">
    <source>
        <dbReference type="RuleBase" id="RU003657"/>
    </source>
</evidence>
<evidence type="ECO:0000256" key="10">
    <source>
        <dbReference type="ARBA" id="ARBA00047838"/>
    </source>
</evidence>
<dbReference type="GO" id="GO:0000105">
    <property type="term" value="P:L-histidine biosynthetic process"/>
    <property type="evidence" value="ECO:0007669"/>
    <property type="project" value="UniProtKB-UniPathway"/>
</dbReference>
<comment type="similarity">
    <text evidence="2 11">Belongs to the HisA/HisF family.</text>
</comment>
<dbReference type="AlphaFoldDB" id="A0A7T0G0C8"/>
<comment type="function">
    <text evidence="8">IGPS catalyzes the conversion of PRFAR and glutamine to IGP, AICAR and glutamate. The HisF subunit catalyzes the cyclization activity that produces IGP and AICAR from PRFAR using the ammonia provided by the HisH subunit.</text>
</comment>
<protein>
    <recommendedName>
        <fullName evidence="4">imidazole glycerol-phosphate synthase</fullName>
        <ecNumber evidence="4">4.3.2.10</ecNumber>
    </recommendedName>
    <alternativeName>
        <fullName evidence="9">IGP synthase cyclase subunit</fullName>
    </alternativeName>
</protein>
<evidence type="ECO:0000256" key="1">
    <source>
        <dbReference type="ARBA" id="ARBA00005091"/>
    </source>
</evidence>
<name>A0A7T0G0C8_9BACT</name>
<dbReference type="GO" id="GO:0000107">
    <property type="term" value="F:imidazoleglycerol-phosphate synthase activity"/>
    <property type="evidence" value="ECO:0007669"/>
    <property type="project" value="InterPro"/>
</dbReference>
<evidence type="ECO:0000313" key="13">
    <source>
        <dbReference type="Proteomes" id="UP000594688"/>
    </source>
</evidence>
<evidence type="ECO:0000256" key="8">
    <source>
        <dbReference type="ARBA" id="ARBA00025475"/>
    </source>
</evidence>
<evidence type="ECO:0000256" key="3">
    <source>
        <dbReference type="ARBA" id="ARBA00011152"/>
    </source>
</evidence>
<dbReference type="UniPathway" id="UPA00031">
    <property type="reaction ID" value="UER00010"/>
</dbReference>
<dbReference type="CDD" id="cd04731">
    <property type="entry name" value="HisF"/>
    <property type="match status" value="1"/>
</dbReference>
<comment type="catalytic activity">
    <reaction evidence="10">
        <text>5-[(5-phospho-1-deoxy-D-ribulos-1-ylimino)methylamino]-1-(5-phospho-beta-D-ribosyl)imidazole-4-carboxamide + L-glutamine = D-erythro-1-(imidazol-4-yl)glycerol 3-phosphate + 5-amino-1-(5-phospho-beta-D-ribosyl)imidazole-4-carboxamide + L-glutamate + H(+)</text>
        <dbReference type="Rhea" id="RHEA:24793"/>
        <dbReference type="ChEBI" id="CHEBI:15378"/>
        <dbReference type="ChEBI" id="CHEBI:29985"/>
        <dbReference type="ChEBI" id="CHEBI:58278"/>
        <dbReference type="ChEBI" id="CHEBI:58359"/>
        <dbReference type="ChEBI" id="CHEBI:58475"/>
        <dbReference type="ChEBI" id="CHEBI:58525"/>
        <dbReference type="EC" id="4.3.2.10"/>
    </reaction>
</comment>
<dbReference type="InterPro" id="IPR006062">
    <property type="entry name" value="His_biosynth"/>
</dbReference>
<dbReference type="PANTHER" id="PTHR21235">
    <property type="entry name" value="IMIDAZOLE GLYCEROL PHOSPHATE SYNTHASE SUBUNIT HISF/H IGP SYNTHASE SUBUNIT HISF/H"/>
    <property type="match status" value="1"/>
</dbReference>
<keyword evidence="6 11" id="KW-0368">Histidine biosynthesis</keyword>
<gene>
    <name evidence="12" type="primary">hisF</name>
    <name evidence="12" type="ORF">G3M70_09870</name>
</gene>
<dbReference type="GO" id="GO:0016829">
    <property type="term" value="F:lyase activity"/>
    <property type="evidence" value="ECO:0007669"/>
    <property type="project" value="UniProtKB-KW"/>
</dbReference>
<dbReference type="EC" id="4.3.2.10" evidence="4"/>
<keyword evidence="5 11" id="KW-0028">Amino-acid biosynthesis</keyword>
<dbReference type="InterPro" id="IPR013785">
    <property type="entry name" value="Aldolase_TIM"/>
</dbReference>
<dbReference type="SUPFAM" id="SSF51366">
    <property type="entry name" value="Ribulose-phoshate binding barrel"/>
    <property type="match status" value="1"/>
</dbReference>
<evidence type="ECO:0000256" key="7">
    <source>
        <dbReference type="ARBA" id="ARBA00023239"/>
    </source>
</evidence>
<keyword evidence="7 12" id="KW-0456">Lyase</keyword>
<proteinExistence type="inferred from homology"/>
<dbReference type="Pfam" id="PF00977">
    <property type="entry name" value="His_biosynth"/>
    <property type="match status" value="1"/>
</dbReference>
<dbReference type="EMBL" id="CP048685">
    <property type="protein sequence ID" value="QPJ62160.1"/>
    <property type="molecule type" value="Genomic_DNA"/>
</dbReference>
<dbReference type="InterPro" id="IPR004651">
    <property type="entry name" value="HisF"/>
</dbReference>
<evidence type="ECO:0000256" key="9">
    <source>
        <dbReference type="ARBA" id="ARBA00030264"/>
    </source>
</evidence>
<evidence type="ECO:0000256" key="5">
    <source>
        <dbReference type="ARBA" id="ARBA00022605"/>
    </source>
</evidence>
<evidence type="ECO:0000256" key="6">
    <source>
        <dbReference type="ARBA" id="ARBA00023102"/>
    </source>
</evidence>
<dbReference type="PANTHER" id="PTHR21235:SF2">
    <property type="entry name" value="IMIDAZOLE GLYCEROL PHOSPHATE SYNTHASE HISHF"/>
    <property type="match status" value="1"/>
</dbReference>
<sequence>MLKVRLIPTLLWKDVGLVKGTGFDSWRRVGTVLPAIKVYNTRDVDELILLDIAATPEERDLDYDSVEEFTSECFVPLTVGGGVDTIEKVQTLLQCGADKVTINTAAYVNPQLITDAANRFGSQCIVASIDAKKISGGSYECMSHCGTRRQTISPSDWAKRLEELGAGEILITSVERDGTLQGYDLDLIRQVTDSVSLPVIASGGAGKPEDFYQAVSQSNASAVAAASVFHFTELTPAESKSYLADKGIPVRK</sequence>
<evidence type="ECO:0000313" key="12">
    <source>
        <dbReference type="EMBL" id="QPJ62160.1"/>
    </source>
</evidence>
<dbReference type="KEGG" id="nli:G3M70_09870"/>
<evidence type="ECO:0000256" key="2">
    <source>
        <dbReference type="ARBA" id="ARBA00009667"/>
    </source>
</evidence>
<comment type="pathway">
    <text evidence="1">Amino-acid biosynthesis; L-histidine biosynthesis; L-histidine from 5-phospho-alpha-D-ribose 1-diphosphate: step 5/9.</text>
</comment>